<dbReference type="InterPro" id="IPR008920">
    <property type="entry name" value="TF_FadR/GntR_C"/>
</dbReference>
<dbReference type="Pfam" id="PF00392">
    <property type="entry name" value="GntR"/>
    <property type="match status" value="1"/>
</dbReference>
<keyword evidence="3" id="KW-0804">Transcription</keyword>
<dbReference type="Pfam" id="PF07729">
    <property type="entry name" value="FCD"/>
    <property type="match status" value="1"/>
</dbReference>
<evidence type="ECO:0000313" key="6">
    <source>
        <dbReference type="Proteomes" id="UP000319148"/>
    </source>
</evidence>
<evidence type="ECO:0000256" key="3">
    <source>
        <dbReference type="ARBA" id="ARBA00023163"/>
    </source>
</evidence>
<dbReference type="RefSeq" id="WP_139941573.1">
    <property type="nucleotide sequence ID" value="NZ_JBHSYP010000005.1"/>
</dbReference>
<dbReference type="PANTHER" id="PTHR43537">
    <property type="entry name" value="TRANSCRIPTIONAL REGULATOR, GNTR FAMILY"/>
    <property type="match status" value="1"/>
</dbReference>
<dbReference type="InterPro" id="IPR036390">
    <property type="entry name" value="WH_DNA-bd_sf"/>
</dbReference>
<keyword evidence="1" id="KW-0805">Transcription regulation</keyword>
<evidence type="ECO:0000313" key="5">
    <source>
        <dbReference type="EMBL" id="TPD57258.1"/>
    </source>
</evidence>
<comment type="caution">
    <text evidence="5">The sequence shown here is derived from an EMBL/GenBank/DDBJ whole genome shotgun (WGS) entry which is preliminary data.</text>
</comment>
<dbReference type="PROSITE" id="PS50949">
    <property type="entry name" value="HTH_GNTR"/>
    <property type="match status" value="1"/>
</dbReference>
<evidence type="ECO:0000256" key="1">
    <source>
        <dbReference type="ARBA" id="ARBA00023015"/>
    </source>
</evidence>
<dbReference type="Gene3D" id="1.20.120.530">
    <property type="entry name" value="GntR ligand-binding domain-like"/>
    <property type="match status" value="1"/>
</dbReference>
<accession>A0A501PAP5</accession>
<proteinExistence type="predicted"/>
<dbReference type="SMART" id="SM00345">
    <property type="entry name" value="HTH_GNTR"/>
    <property type="match status" value="1"/>
</dbReference>
<dbReference type="InterPro" id="IPR011711">
    <property type="entry name" value="GntR_C"/>
</dbReference>
<dbReference type="InterPro" id="IPR036388">
    <property type="entry name" value="WH-like_DNA-bd_sf"/>
</dbReference>
<gene>
    <name evidence="5" type="ORF">FIV46_14105</name>
</gene>
<dbReference type="Proteomes" id="UP000319148">
    <property type="component" value="Unassembled WGS sequence"/>
</dbReference>
<sequence>MNIKSGQRVLSKKTAVDNIYEILKERIIAGQYPAETRLRQDALAKDLGTSRIPVREALFLLEGDGLVEFQPHRGAVVKPLSVDEVRELFRLRAMLECDMLEHAIPNMTDKDIEDAEDALAVYDKAVDSGVNTASWSELNWKFHWTLYSPGNTPITMALCRSLHDNTDRYQRLQISMEGQAEKGREEHADILQACRDRDVEKATRLMAEHILTVGDIVTDFISANQDGATKGD</sequence>
<dbReference type="SUPFAM" id="SSF46785">
    <property type="entry name" value="Winged helix' DNA-binding domain"/>
    <property type="match status" value="1"/>
</dbReference>
<dbReference type="EMBL" id="VFIY01000018">
    <property type="protein sequence ID" value="TPD57258.1"/>
    <property type="molecule type" value="Genomic_DNA"/>
</dbReference>
<dbReference type="GO" id="GO:0003677">
    <property type="term" value="F:DNA binding"/>
    <property type="evidence" value="ECO:0007669"/>
    <property type="project" value="UniProtKB-KW"/>
</dbReference>
<evidence type="ECO:0000259" key="4">
    <source>
        <dbReference type="PROSITE" id="PS50949"/>
    </source>
</evidence>
<dbReference type="OrthoDB" id="9810548at2"/>
<keyword evidence="2" id="KW-0238">DNA-binding</keyword>
<dbReference type="SUPFAM" id="SSF48008">
    <property type="entry name" value="GntR ligand-binding domain-like"/>
    <property type="match status" value="1"/>
</dbReference>
<dbReference type="CDD" id="cd07377">
    <property type="entry name" value="WHTH_GntR"/>
    <property type="match status" value="1"/>
</dbReference>
<name>A0A501PAP5_9PROT</name>
<protein>
    <submittedName>
        <fullName evidence="5">GntR family transcriptional regulator</fullName>
    </submittedName>
</protein>
<dbReference type="GO" id="GO:0003700">
    <property type="term" value="F:DNA-binding transcription factor activity"/>
    <property type="evidence" value="ECO:0007669"/>
    <property type="project" value="InterPro"/>
</dbReference>
<reference evidence="6" key="1">
    <citation type="submission" date="2019-06" db="EMBL/GenBank/DDBJ databases">
        <title>The complete genome of Emcibacter congregatus ZYLT.</title>
        <authorList>
            <person name="Zhao Z."/>
        </authorList>
    </citation>
    <scope>NUCLEOTIDE SEQUENCE [LARGE SCALE GENOMIC DNA]</scope>
    <source>
        <strain evidence="6">MCCC 1A06723</strain>
    </source>
</reference>
<feature type="domain" description="HTH gntR-type" evidence="4">
    <location>
        <begin position="13"/>
        <end position="80"/>
    </location>
</feature>
<dbReference type="InterPro" id="IPR000524">
    <property type="entry name" value="Tscrpt_reg_HTH_GntR"/>
</dbReference>
<dbReference type="SMART" id="SM00895">
    <property type="entry name" value="FCD"/>
    <property type="match status" value="1"/>
</dbReference>
<keyword evidence="6" id="KW-1185">Reference proteome</keyword>
<evidence type="ECO:0000256" key="2">
    <source>
        <dbReference type="ARBA" id="ARBA00023125"/>
    </source>
</evidence>
<organism evidence="5 6">
    <name type="scientific">Emcibacter nanhaiensis</name>
    <dbReference type="NCBI Taxonomy" id="1505037"/>
    <lineage>
        <taxon>Bacteria</taxon>
        <taxon>Pseudomonadati</taxon>
        <taxon>Pseudomonadota</taxon>
        <taxon>Alphaproteobacteria</taxon>
        <taxon>Emcibacterales</taxon>
        <taxon>Emcibacteraceae</taxon>
        <taxon>Emcibacter</taxon>
    </lineage>
</organism>
<dbReference type="PANTHER" id="PTHR43537:SF41">
    <property type="entry name" value="TRANSCRIPTIONAL REGULATORY PROTEIN"/>
    <property type="match status" value="1"/>
</dbReference>
<dbReference type="Gene3D" id="1.10.10.10">
    <property type="entry name" value="Winged helix-like DNA-binding domain superfamily/Winged helix DNA-binding domain"/>
    <property type="match status" value="1"/>
</dbReference>
<dbReference type="AlphaFoldDB" id="A0A501PAP5"/>